<sequence length="294" mass="31510">MSLLSRIKRSRRALPLATALPAALFGVWAAAPAAQAAALPTPDHVVVVVFENHSYEQVIGSSSAPYLNNTLKAGGGNLTNSFAITHPSQPNYLDLFSGNNQGITNDNCYTPQFSSAANLGSELIAAGRTWGSYNEGLPSQGSTVCTNSATKYARKHNPWFAFNNVPLNTAHTFTQFPTDYTTLPKESFVVPNLCNDMHDCSIGTGDTWLKNNLSAYATWARTHNSILAVTFDEDDSSHSNHIATVFYGAHVAPGSSTSTHYNHYDTLRTLEDLAGLTTHAGAAANASDISGIWN</sequence>
<keyword evidence="2" id="KW-0843">Virulence</keyword>
<keyword evidence="3" id="KW-0732">Signal</keyword>
<dbReference type="Proteomes" id="UP000094960">
    <property type="component" value="Chromosome"/>
</dbReference>
<proteinExistence type="predicted"/>
<dbReference type="EMBL" id="CP017248">
    <property type="protein sequence ID" value="AOR31117.1"/>
    <property type="molecule type" value="Genomic_DNA"/>
</dbReference>
<dbReference type="PANTHER" id="PTHR31956:SF1">
    <property type="entry name" value="NON-SPECIFIC PHOSPHOLIPASE C1"/>
    <property type="match status" value="1"/>
</dbReference>
<evidence type="ECO:0000256" key="3">
    <source>
        <dbReference type="SAM" id="SignalP"/>
    </source>
</evidence>
<evidence type="ECO:0000256" key="1">
    <source>
        <dbReference type="ARBA" id="ARBA00022801"/>
    </source>
</evidence>
<dbReference type="AlphaFoldDB" id="A0A1D7Y668"/>
<evidence type="ECO:0000256" key="2">
    <source>
        <dbReference type="ARBA" id="ARBA00023026"/>
    </source>
</evidence>
<dbReference type="InterPro" id="IPR017850">
    <property type="entry name" value="Alkaline_phosphatase_core_sf"/>
</dbReference>
<evidence type="ECO:0000313" key="5">
    <source>
        <dbReference type="Proteomes" id="UP000094960"/>
    </source>
</evidence>
<reference evidence="5" key="1">
    <citation type="submission" date="2016-09" db="EMBL/GenBank/DDBJ databases">
        <title>Streptomyces puniciscabiei strain:TW1S1 Genome sequencing and assembly.</title>
        <authorList>
            <person name="Kim M.-K."/>
            <person name="Kim S.B."/>
        </authorList>
    </citation>
    <scope>NUCLEOTIDE SEQUENCE [LARGE SCALE GENOMIC DNA]</scope>
    <source>
        <strain evidence="5">TW1S1</strain>
    </source>
</reference>
<feature type="chain" id="PRO_5009102619" evidence="3">
    <location>
        <begin position="37"/>
        <end position="294"/>
    </location>
</feature>
<organism evidence="4 5">
    <name type="scientific">Streptomyces fodineus</name>
    <dbReference type="NCBI Taxonomy" id="1904616"/>
    <lineage>
        <taxon>Bacteria</taxon>
        <taxon>Bacillati</taxon>
        <taxon>Actinomycetota</taxon>
        <taxon>Actinomycetes</taxon>
        <taxon>Kitasatosporales</taxon>
        <taxon>Streptomycetaceae</taxon>
        <taxon>Streptomyces</taxon>
    </lineage>
</organism>
<dbReference type="KEGG" id="spun:BFF78_08720"/>
<keyword evidence="5" id="KW-1185">Reference proteome</keyword>
<name>A0A1D7Y668_9ACTN</name>
<accession>A0A1D7Y668</accession>
<protein>
    <submittedName>
        <fullName evidence="4">Acid phosphatase</fullName>
    </submittedName>
</protein>
<dbReference type="InterPro" id="IPR007312">
    <property type="entry name" value="Phosphoesterase"/>
</dbReference>
<dbReference type="RefSeq" id="WP_069777765.1">
    <property type="nucleotide sequence ID" value="NZ_CP017248.1"/>
</dbReference>
<dbReference type="Gene3D" id="3.40.720.10">
    <property type="entry name" value="Alkaline Phosphatase, subunit A"/>
    <property type="match status" value="1"/>
</dbReference>
<dbReference type="Pfam" id="PF04185">
    <property type="entry name" value="Phosphoesterase"/>
    <property type="match status" value="1"/>
</dbReference>
<dbReference type="PANTHER" id="PTHR31956">
    <property type="entry name" value="NON-SPECIFIC PHOSPHOLIPASE C4-RELATED"/>
    <property type="match status" value="1"/>
</dbReference>
<gene>
    <name evidence="4" type="ORF">BFF78_08720</name>
</gene>
<feature type="signal peptide" evidence="3">
    <location>
        <begin position="1"/>
        <end position="36"/>
    </location>
</feature>
<keyword evidence="1" id="KW-0378">Hydrolase</keyword>
<evidence type="ECO:0000313" key="4">
    <source>
        <dbReference type="EMBL" id="AOR31117.1"/>
    </source>
</evidence>
<dbReference type="GO" id="GO:0042578">
    <property type="term" value="F:phosphoric ester hydrolase activity"/>
    <property type="evidence" value="ECO:0007669"/>
    <property type="project" value="UniProtKB-ARBA"/>
</dbReference>